<evidence type="ECO:0008006" key="10">
    <source>
        <dbReference type="Google" id="ProtNLM"/>
    </source>
</evidence>
<keyword evidence="2 4" id="KW-0863">Zinc-finger</keyword>
<dbReference type="PANTHER" id="PTHR25462">
    <property type="entry name" value="BONUS, ISOFORM C-RELATED"/>
    <property type="match status" value="1"/>
</dbReference>
<dbReference type="SUPFAM" id="SSF57845">
    <property type="entry name" value="B-box zinc-binding domain"/>
    <property type="match status" value="1"/>
</dbReference>
<dbReference type="AlphaFoldDB" id="A0AAU9JTU7"/>
<evidence type="ECO:0000313" key="9">
    <source>
        <dbReference type="Proteomes" id="UP001162131"/>
    </source>
</evidence>
<name>A0AAU9JTU7_9CILI</name>
<dbReference type="Gene3D" id="3.30.160.60">
    <property type="entry name" value="Classic Zinc Finger"/>
    <property type="match status" value="1"/>
</dbReference>
<evidence type="ECO:0000256" key="4">
    <source>
        <dbReference type="PROSITE-ProRule" id="PRU00024"/>
    </source>
</evidence>
<evidence type="ECO:0000313" key="8">
    <source>
        <dbReference type="EMBL" id="CAG9330678.1"/>
    </source>
</evidence>
<keyword evidence="3" id="KW-0862">Zinc</keyword>
<sequence>MTEPTIFECSICFNQYNEISHRPLSLPCGHIYCERCLLKHSKGYEISCPIDSIVHKTSVRSLPCCYTILANLPRSPSKELCCTRHPRKKIKFHCISHSVFLCSDCIIQHTGNGHEIESFNPNTTAMKSELSRLDELFKTKCKEIEEIQKKAENQDFQLDSYYKGQIGKIRKAYDELIGVLTQKKREMIETMTKYFHDQKKLLDSYKYNINNTLETLLEGEKNINGMLENWGKFSCEEFYGLISTVKQKMSKCEAVKLPELNYYVFKNTLQASSYGVITKSTQEANKMPQNFNFDESLTKQKAFIPKLDFVNSMYSPREAVSPRNLYNQKINEPPLTQRQPEPTTKGEHLKGHKHGSHNNRGRRLPSQPPGKSSDKRWRKRSHSL</sequence>
<evidence type="ECO:0000259" key="7">
    <source>
        <dbReference type="PROSITE" id="PS50119"/>
    </source>
</evidence>
<keyword evidence="9" id="KW-1185">Reference proteome</keyword>
<dbReference type="PROSITE" id="PS50119">
    <property type="entry name" value="ZF_BBOX"/>
    <property type="match status" value="1"/>
</dbReference>
<dbReference type="InterPro" id="IPR001841">
    <property type="entry name" value="Znf_RING"/>
</dbReference>
<dbReference type="EMBL" id="CAJZBQ010000052">
    <property type="protein sequence ID" value="CAG9330678.1"/>
    <property type="molecule type" value="Genomic_DNA"/>
</dbReference>
<dbReference type="PROSITE" id="PS00518">
    <property type="entry name" value="ZF_RING_1"/>
    <property type="match status" value="1"/>
</dbReference>
<reference evidence="8" key="1">
    <citation type="submission" date="2021-09" db="EMBL/GenBank/DDBJ databases">
        <authorList>
            <consortium name="AG Swart"/>
            <person name="Singh M."/>
            <person name="Singh A."/>
            <person name="Seah K."/>
            <person name="Emmerich C."/>
        </authorList>
    </citation>
    <scope>NUCLEOTIDE SEQUENCE</scope>
    <source>
        <strain evidence="8">ATCC30299</strain>
    </source>
</reference>
<dbReference type="PANTHER" id="PTHR25462:SF296">
    <property type="entry name" value="MEIOTIC P26, ISOFORM F"/>
    <property type="match status" value="1"/>
</dbReference>
<dbReference type="Pfam" id="PF13445">
    <property type="entry name" value="zf-RING_UBOX"/>
    <property type="match status" value="1"/>
</dbReference>
<dbReference type="InterPro" id="IPR000315">
    <property type="entry name" value="Znf_B-box"/>
</dbReference>
<dbReference type="Proteomes" id="UP001162131">
    <property type="component" value="Unassembled WGS sequence"/>
</dbReference>
<organism evidence="8 9">
    <name type="scientific">Blepharisma stoltei</name>
    <dbReference type="NCBI Taxonomy" id="1481888"/>
    <lineage>
        <taxon>Eukaryota</taxon>
        <taxon>Sar</taxon>
        <taxon>Alveolata</taxon>
        <taxon>Ciliophora</taxon>
        <taxon>Postciliodesmatophora</taxon>
        <taxon>Heterotrichea</taxon>
        <taxon>Heterotrichida</taxon>
        <taxon>Blepharismidae</taxon>
        <taxon>Blepharisma</taxon>
    </lineage>
</organism>
<feature type="compositionally biased region" description="Basic residues" evidence="5">
    <location>
        <begin position="350"/>
        <end position="363"/>
    </location>
</feature>
<protein>
    <recommendedName>
        <fullName evidence="10">RING-type domain-containing protein</fullName>
    </recommendedName>
</protein>
<proteinExistence type="predicted"/>
<comment type="caution">
    <text evidence="8">The sequence shown here is derived from an EMBL/GenBank/DDBJ whole genome shotgun (WGS) entry which is preliminary data.</text>
</comment>
<evidence type="ECO:0000259" key="6">
    <source>
        <dbReference type="PROSITE" id="PS50089"/>
    </source>
</evidence>
<keyword evidence="1" id="KW-0479">Metal-binding</keyword>
<dbReference type="PROSITE" id="PS50089">
    <property type="entry name" value="ZF_RING_2"/>
    <property type="match status" value="1"/>
</dbReference>
<feature type="region of interest" description="Disordered" evidence="5">
    <location>
        <begin position="322"/>
        <end position="384"/>
    </location>
</feature>
<accession>A0AAU9JTU7</accession>
<evidence type="ECO:0000256" key="5">
    <source>
        <dbReference type="SAM" id="MobiDB-lite"/>
    </source>
</evidence>
<feature type="domain" description="RING-type" evidence="6">
    <location>
        <begin position="9"/>
        <end position="52"/>
    </location>
</feature>
<dbReference type="InterPro" id="IPR027370">
    <property type="entry name" value="Znf-RING_euk"/>
</dbReference>
<dbReference type="Gene3D" id="3.30.40.10">
    <property type="entry name" value="Zinc/RING finger domain, C3HC4 (zinc finger)"/>
    <property type="match status" value="1"/>
</dbReference>
<evidence type="ECO:0000256" key="1">
    <source>
        <dbReference type="ARBA" id="ARBA00022723"/>
    </source>
</evidence>
<dbReference type="InterPro" id="IPR013083">
    <property type="entry name" value="Znf_RING/FYVE/PHD"/>
</dbReference>
<dbReference type="InterPro" id="IPR047153">
    <property type="entry name" value="TRIM45/56/19-like"/>
</dbReference>
<dbReference type="CDD" id="cd16449">
    <property type="entry name" value="RING-HC"/>
    <property type="match status" value="1"/>
</dbReference>
<dbReference type="GO" id="GO:0008270">
    <property type="term" value="F:zinc ion binding"/>
    <property type="evidence" value="ECO:0007669"/>
    <property type="project" value="UniProtKB-KW"/>
</dbReference>
<dbReference type="SMART" id="SM00184">
    <property type="entry name" value="RING"/>
    <property type="match status" value="1"/>
</dbReference>
<dbReference type="InterPro" id="IPR017907">
    <property type="entry name" value="Znf_RING_CS"/>
</dbReference>
<gene>
    <name evidence="8" type="ORF">BSTOLATCC_MIC52095</name>
</gene>
<feature type="compositionally biased region" description="Polar residues" evidence="5">
    <location>
        <begin position="324"/>
        <end position="342"/>
    </location>
</feature>
<dbReference type="SUPFAM" id="SSF57850">
    <property type="entry name" value="RING/U-box"/>
    <property type="match status" value="1"/>
</dbReference>
<evidence type="ECO:0000256" key="2">
    <source>
        <dbReference type="ARBA" id="ARBA00022771"/>
    </source>
</evidence>
<feature type="domain" description="B box-type" evidence="7">
    <location>
        <begin position="77"/>
        <end position="119"/>
    </location>
</feature>
<evidence type="ECO:0000256" key="3">
    <source>
        <dbReference type="ARBA" id="ARBA00022833"/>
    </source>
</evidence>